<dbReference type="InterPro" id="IPR017896">
    <property type="entry name" value="4Fe4S_Fe-S-bd"/>
</dbReference>
<dbReference type="InterPro" id="IPR037207">
    <property type="entry name" value="Nuop51_4Fe4S-bd_sf"/>
</dbReference>
<dbReference type="InterPro" id="IPR019575">
    <property type="entry name" value="Nuop51_4Fe4S-bd"/>
</dbReference>
<dbReference type="Gene3D" id="3.30.70.20">
    <property type="match status" value="1"/>
</dbReference>
<dbReference type="PROSITE" id="PS00198">
    <property type="entry name" value="4FE4S_FER_1"/>
    <property type="match status" value="1"/>
</dbReference>
<dbReference type="GO" id="GO:0008137">
    <property type="term" value="F:NADH dehydrogenase (ubiquinone) activity"/>
    <property type="evidence" value="ECO:0007669"/>
    <property type="project" value="InterPro"/>
</dbReference>
<name>X1K965_9ZZZZ</name>
<dbReference type="GO" id="GO:0051539">
    <property type="term" value="F:4 iron, 4 sulfur cluster binding"/>
    <property type="evidence" value="ECO:0007669"/>
    <property type="project" value="InterPro"/>
</dbReference>
<gene>
    <name evidence="5" type="ORF">S06H3_19076</name>
</gene>
<protein>
    <recommendedName>
        <fullName evidence="4">4Fe-4S ferredoxin-type domain-containing protein</fullName>
    </recommendedName>
</protein>
<feature type="domain" description="4Fe-4S ferredoxin-type" evidence="4">
    <location>
        <begin position="128"/>
        <end position="157"/>
    </location>
</feature>
<dbReference type="Pfam" id="PF10589">
    <property type="entry name" value="NADH_4Fe-4S"/>
    <property type="match status" value="1"/>
</dbReference>
<dbReference type="SUPFAM" id="SSF54862">
    <property type="entry name" value="4Fe-4S ferredoxins"/>
    <property type="match status" value="1"/>
</dbReference>
<dbReference type="InterPro" id="IPR001949">
    <property type="entry name" value="NADH-UbQ_OxRdtase_51kDa_CS"/>
</dbReference>
<dbReference type="GO" id="GO:0046872">
    <property type="term" value="F:metal ion binding"/>
    <property type="evidence" value="ECO:0007669"/>
    <property type="project" value="UniProtKB-KW"/>
</dbReference>
<reference evidence="5" key="1">
    <citation type="journal article" date="2014" name="Front. Microbiol.">
        <title>High frequency of phylogenetically diverse reductive dehalogenase-homologous genes in deep subseafloor sedimentary metagenomes.</title>
        <authorList>
            <person name="Kawai M."/>
            <person name="Futagami T."/>
            <person name="Toyoda A."/>
            <person name="Takaki Y."/>
            <person name="Nishi S."/>
            <person name="Hori S."/>
            <person name="Arai W."/>
            <person name="Tsubouchi T."/>
            <person name="Morono Y."/>
            <person name="Uchiyama I."/>
            <person name="Ito T."/>
            <person name="Fujiyama A."/>
            <person name="Inagaki F."/>
            <person name="Takami H."/>
        </authorList>
    </citation>
    <scope>NUCLEOTIDE SEQUENCE</scope>
    <source>
        <strain evidence="5">Expedition CK06-06</strain>
    </source>
</reference>
<dbReference type="SMART" id="SM00928">
    <property type="entry name" value="NADH_4Fe-4S"/>
    <property type="match status" value="1"/>
</dbReference>
<dbReference type="PROSITE" id="PS51379">
    <property type="entry name" value="4FE4S_FER_2"/>
    <property type="match status" value="2"/>
</dbReference>
<evidence type="ECO:0000259" key="4">
    <source>
        <dbReference type="PROSITE" id="PS51379"/>
    </source>
</evidence>
<dbReference type="Pfam" id="PF14697">
    <property type="entry name" value="Fer4_21"/>
    <property type="match status" value="1"/>
</dbReference>
<evidence type="ECO:0000256" key="1">
    <source>
        <dbReference type="ARBA" id="ARBA00022723"/>
    </source>
</evidence>
<keyword evidence="3" id="KW-0411">Iron-sulfur</keyword>
<dbReference type="EMBL" id="BARV01009725">
    <property type="protein sequence ID" value="GAI03537.1"/>
    <property type="molecule type" value="Genomic_DNA"/>
</dbReference>
<evidence type="ECO:0000256" key="2">
    <source>
        <dbReference type="ARBA" id="ARBA00023004"/>
    </source>
</evidence>
<dbReference type="AlphaFoldDB" id="X1K965"/>
<dbReference type="FunFam" id="1.20.1440.230:FF:000001">
    <property type="entry name" value="Mitochondrial NADH dehydrogenase flavoprotein 1"/>
    <property type="match status" value="1"/>
</dbReference>
<dbReference type="PANTHER" id="PTHR43578">
    <property type="entry name" value="NADH-QUINONE OXIDOREDUCTASE SUBUNIT F"/>
    <property type="match status" value="1"/>
</dbReference>
<feature type="non-terminal residue" evidence="5">
    <location>
        <position position="1"/>
    </location>
</feature>
<proteinExistence type="predicted"/>
<dbReference type="Gene3D" id="1.20.1440.230">
    <property type="entry name" value="NADH-ubiquinone oxidoreductase 51kDa subunit, iron-sulphur binding domain"/>
    <property type="match status" value="1"/>
</dbReference>
<dbReference type="PROSITE" id="PS00645">
    <property type="entry name" value="COMPLEX1_51K_2"/>
    <property type="match status" value="1"/>
</dbReference>
<organism evidence="5">
    <name type="scientific">marine sediment metagenome</name>
    <dbReference type="NCBI Taxonomy" id="412755"/>
    <lineage>
        <taxon>unclassified sequences</taxon>
        <taxon>metagenomes</taxon>
        <taxon>ecological metagenomes</taxon>
    </lineage>
</organism>
<dbReference type="PANTHER" id="PTHR43578:SF3">
    <property type="entry name" value="NADH-QUINONE OXIDOREDUCTASE SUBUNIT F"/>
    <property type="match status" value="1"/>
</dbReference>
<comment type="caution">
    <text evidence="5">The sequence shown here is derived from an EMBL/GenBank/DDBJ whole genome shotgun (WGS) entry which is preliminary data.</text>
</comment>
<dbReference type="SUPFAM" id="SSF140490">
    <property type="entry name" value="Nqo1C-terminal domain-like"/>
    <property type="match status" value="1"/>
</dbReference>
<dbReference type="GO" id="GO:0010181">
    <property type="term" value="F:FMN binding"/>
    <property type="evidence" value="ECO:0007669"/>
    <property type="project" value="InterPro"/>
</dbReference>
<evidence type="ECO:0000313" key="5">
    <source>
        <dbReference type="EMBL" id="GAI03537.1"/>
    </source>
</evidence>
<evidence type="ECO:0000256" key="3">
    <source>
        <dbReference type="ARBA" id="ARBA00023014"/>
    </source>
</evidence>
<sequence length="206" mass="22597">IDYETLTKAGSIMGSGGMIVMDEGTCMVDVARYFLNFTQEESCGKCVPCRVGTRQMVEILTRITQGAGEEGDVEKLEELAQTVKVGSLCGLGQTAPNPVLTTIRYFRDEYKAHIVEKSCPALVCKNLIAYYVEPEKCVGCLLCLKNCPVDAISGERKKVHVIDQELCIKCGACFDVCPPKVSAVSKYTGKKRDGILRKASKQRVKK</sequence>
<keyword evidence="2" id="KW-0408">Iron</keyword>
<keyword evidence="1" id="KW-0479">Metal-binding</keyword>
<accession>X1K965</accession>
<dbReference type="InterPro" id="IPR017900">
    <property type="entry name" value="4Fe4S_Fe_S_CS"/>
</dbReference>
<feature type="domain" description="4Fe-4S ferredoxin-type" evidence="4">
    <location>
        <begin position="158"/>
        <end position="187"/>
    </location>
</feature>